<dbReference type="Proteomes" id="UP000318571">
    <property type="component" value="Chromosome 3"/>
</dbReference>
<feature type="region of interest" description="Disordered" evidence="1">
    <location>
        <begin position="1086"/>
        <end position="1110"/>
    </location>
</feature>
<feature type="compositionally biased region" description="Low complexity" evidence="1">
    <location>
        <begin position="2015"/>
        <end position="2028"/>
    </location>
</feature>
<feature type="region of interest" description="Disordered" evidence="1">
    <location>
        <begin position="1493"/>
        <end position="1519"/>
    </location>
</feature>
<comment type="caution">
    <text evidence="3">The sequence shown here is derived from an EMBL/GenBank/DDBJ whole genome shotgun (WGS) entry which is preliminary data.</text>
</comment>
<dbReference type="PANTHER" id="PTHR24216">
    <property type="entry name" value="PAXILLIN-RELATED"/>
    <property type="match status" value="1"/>
</dbReference>
<feature type="compositionally biased region" description="Basic and acidic residues" evidence="1">
    <location>
        <begin position="1008"/>
        <end position="1023"/>
    </location>
</feature>
<feature type="compositionally biased region" description="Pro residues" evidence="1">
    <location>
        <begin position="358"/>
        <end position="367"/>
    </location>
</feature>
<feature type="compositionally biased region" description="Polar residues" evidence="1">
    <location>
        <begin position="847"/>
        <end position="856"/>
    </location>
</feature>
<feature type="region of interest" description="Disordered" evidence="1">
    <location>
        <begin position="1293"/>
        <end position="1330"/>
    </location>
</feature>
<sequence length="3135" mass="350097">MILRVGRSDSLGLGPALLLVGVLSVTTAQDQSESLLDTTLFDVGSESVPGIDDQATPIQDKKVLPTSKGKKMSINPWMMTWRSVLADALKSNQKDVSKATTVTRSQSTTSNTEPTISVAFAEKLIGERRSANPQSFNDVFQVDTTAFPQLVSPTKFDELLQSPKVNFKGQVGSVQKVKQAQSEGPMDEARERIKEEKKQTRVPMRANKFKEQRPFTRTQLNTETTEGTPFEFPETTFNPGPTLMDLAREEIKASLAPSQASSRIIKTTTSTTPTPLANEPITISKPRPTPMDLARAEIRTGLDSEPITFRSASFAPSSIPSSPSAPTPLDLARDEIRTDLNADPVTSRSVFSSVPSTASPPPPPAPTPMDLARDEIRTALKPDPITFRPMTFVPPAIPSSTASPSMPTPMDLARAKIRTGLDVDPVTSRPVIFSAPSTSSSPPAPTPMDLVRQDIRADLIDKLQDPVGFTTFRNDDTTLDLDFQEETTTARTIGAMEQARDSIRNNLSTVPTTTTTTTTVPTTPRTESPMATARNLIRNQMTTTTDLPAISSTSSFFEAEEVTETESPLDRMLQARDRLRLLMGGASPSTTENTPMDDARDEIRAQLQTRTDPILKASDTVQPDVGEGLLPPGLSDDPMISVTVRGHPKDIPRPAITLEPILDMPSTTSVPSVFIDGNDFEIEISSTNEPFRVTTEPQTTISPTRSEVLELLETHTESQVGNFNVLNTPSQMQGTLLKLIQKNQDSQEQALLVQSEEEFNNFAAPNGKQNPLLRLLQPGSQGLVDVDSNFSDFTPPALGVTHEELQSPPQEDLKDPLEKPLFPPRKTFSNFVPPSRKQNPLLKRLRGNQNLVNTRKTFSDFKPPSSKQDILLKPLKENDPGNSEDVPRRTFSDFKPPSSKQDTLLKPLKENDPGNSEDVPRRTFSDFKPPSSKQDTLLKPLKENDPGNSEDVPRRTFSDFKPPSRRQNPLLKRLRAGHRARYQGLKVPGRKQDLLLRTLKGKQNQKIEGLEVPKETETEHSDQDSEVISGASLGGTKSEPLVSKDDGTFFKNSLTPNHNQQIVGLNPPNVKQDLLLRPLQANQNSDLALDVPSRDPLSRPLAGDQSDPVRLNIPRLKQDLLLRPLTPNQASNHELDPPSLKQDLLLGPLQRGQTGSNHDLSLPPLKQDLLLKPLQGGQQDDFDLEAPSRDPLAQPLAGDQSEPFQLTVPSSKQNPLLRPLTPNQASNHDLKLPPHKQDLLLRPLQSGQTGSNHNLEVPSIKQSTLLKQLTPNHSSILDLDPPSVKQNPFLRPLQSQVDQKIPDLDPPGLVKSEKLQRPPKNPLEQPLNPMNTFDEDILELPEIRNNPLIRIIKFDRRAKTKPNARQGSYMRLPIFRQVALVPKKFASNFADLPESAQRKLKEIFDEKAPSSFKYEDLAGKVKEDLEEEVFANFESTTAAPKIISSTFSTIFPKAFPSTTTASSSSSSTSGPRFRLRMPKNKFAILSVDRPTDEVTFQRESSTLHSTQVTPTEPPTTPPPLLIPTEADDLVTEQIVPDITTFTNLETSTSSSPTPSDSTTFPGTPDKDFGSEVRKVTKMLQQTGFDMDRGRNRQMIQMLKDKAETSGSSENEISGNIEMVNKLIAMVKKVQKDNAEVEQFLDDIKNNKELERVVSTPAALTFDDVDDAFLLTKIRNHSGPKTDAKDGLVAPDFEQRKVNFLLQKIRAHNGSKSVDHDGLTPPANEDLSQEEISFLLKKIQGHSGSHDDFGDILADEDHAFLQTTTEKLINDFLVRKVKNHKGQRQDPQSGLSPPTSEETFTIPSRFTPEVSTAKAIVKSFLQKKIKANAGSHVHGDFGEYLNLPEGPSTDQAIETEFLLNKIREHDNSNHHDDFGDQLEPPSGSKSEKLTESEETEFLLQKIRNHVGTHTDFKDSLKVPRLHIPTTKAPIVVTTTQVTPEELFLLQKVRGHKGSRRDPTNGLQIPIRHLGQPTPIPPVKSTTERLEFLIQKINANNDVRDDFGDALQFPINKLEASTDTPHSVSSTPPTTEEDSDSEIDFLLQKINLHDGIRQDFAEVLQAPSTGSDIKSEKIQRDPFLIEKIKNHSGDKDDFGNVLNVPNRDEHLIQKIRKHQGTRDENTDGLSVPKAQDDAVIEPLLLKKIRTHQGSKFDQVEGLRVPIDDSEVDFLLQKIRNNQGNRETFGDILKAPQIDPFLIQKINQHSGKTNDDTDGLTIPHKETSTEDDAFLIQKIKSSLGPKLDPTTGLQLPINDEEVEFLFNKIKSHQGDRETFQELLKLSDVPQRDPFLIQKINSHQGTQSDFSESLTAPKQDAFLTQKIKQHQGQREDFGAHLSVPSTTTEGSFLHQKIKSHEGSRPEFGSVLEAPEHGTLPSVPRSSTSTPLSVMSEIGNFEQKLRTSDTREEIEDHIMDMIVSKPDVVVETFTSIFQTTDQAQKLEQKAKLTEMVENDPLSVTVAFSDLMSKQNEILKEDIFTPKVPHKYEDPPEEVEGQLLRITMPESVTKTPRLPEDILSSMIEIIQAGDLEDRNIVDQMIDEGKLEMKDLLKTPKEPQNNLKNKEREHVSPQRMKEMLMKEGDKRPMIYRDQKHQMIEVNINDPSHDFEMVNAENPRLITPINAELSQHDEDIEEEQPFNGVEKDIDVMKSMITLFKHGMIDKSELKEMMSFLGEEDMEIPEVREEDNMSAQEQETTTTTTTTTTPPPMMNYHQTTTPPPVMNYDHERPVARPQTPKKDKPSESSGTSYSYINFPKLSRPEEIPDFPPKPELLQNRPQSLFKEPLVDPHPFAQPQVPKHKPAIRPPPPPPPRPTPEPFVRVNGQPDRPKSVSYSHIEMPAVHRPRVPLTGERAPQPTFKPRIPLPTRPTFPPFQLTRKPVLLDNFEREPLIPSSHLRPRPSPVPLFTMNQYPGHQDRPPVSDGKPRQFEDKARIVQGFSDTFTNGELKQSFEDAFSNVDISMHDFGREEEPENYGGSYYEYEEEEESDPEYARPNYAGFDDHEDHPHPMREIEFGSDEFEDQKSFVSHLIDDPHSGSQEPREIDGFGFDGVTKLKESVDEPFGHAFDSPRGVEFAALPDQPNHPPSEEDLSRRSFDVGPDPGQEDVKEIDLAALSGVLTGNPEVDRNIGNIWVQFNQNSS</sequence>
<feature type="chain" id="PRO_5021839294" evidence="2">
    <location>
        <begin position="29"/>
        <end position="3135"/>
    </location>
</feature>
<reference evidence="3 4" key="1">
    <citation type="journal article" date="2018" name="Nat. Ecol. Evol.">
        <title>Genomic signatures of mitonuclear coevolution across populations of Tigriopus californicus.</title>
        <authorList>
            <person name="Barreto F.S."/>
            <person name="Watson E.T."/>
            <person name="Lima T.G."/>
            <person name="Willett C.S."/>
            <person name="Edmands S."/>
            <person name="Li W."/>
            <person name="Burton R.S."/>
        </authorList>
    </citation>
    <scope>NUCLEOTIDE SEQUENCE [LARGE SCALE GENOMIC DNA]</scope>
    <source>
        <strain evidence="3 4">San Diego</strain>
    </source>
</reference>
<feature type="region of interest" description="Disordered" evidence="1">
    <location>
        <begin position="339"/>
        <end position="369"/>
    </location>
</feature>
<feature type="region of interest" description="Disordered" evidence="1">
    <location>
        <begin position="1006"/>
        <end position="1066"/>
    </location>
</feature>
<feature type="region of interest" description="Disordered" evidence="1">
    <location>
        <begin position="2975"/>
        <end position="3005"/>
    </location>
</feature>
<feature type="compositionally biased region" description="Low complexity" evidence="1">
    <location>
        <begin position="344"/>
        <end position="357"/>
    </location>
</feature>
<feature type="region of interest" description="Disordered" evidence="1">
    <location>
        <begin position="794"/>
        <end position="970"/>
    </location>
</feature>
<feature type="region of interest" description="Disordered" evidence="1">
    <location>
        <begin position="1177"/>
        <end position="1232"/>
    </location>
</feature>
<feature type="compositionally biased region" description="Polar residues" evidence="1">
    <location>
        <begin position="827"/>
        <end position="838"/>
    </location>
</feature>
<protein>
    <submittedName>
        <fullName evidence="3">Uncharacterized protein</fullName>
    </submittedName>
</protein>
<evidence type="ECO:0000313" key="3">
    <source>
        <dbReference type="EMBL" id="TRY73673.1"/>
    </source>
</evidence>
<feature type="compositionally biased region" description="Polar residues" evidence="1">
    <location>
        <begin position="1497"/>
        <end position="1508"/>
    </location>
</feature>
<dbReference type="PANTHER" id="PTHR24216:SF65">
    <property type="entry name" value="PAXILLIN-LIKE PROTEIN 1"/>
    <property type="match status" value="1"/>
</dbReference>
<dbReference type="STRING" id="6832.A0A553P7L7"/>
<feature type="compositionally biased region" description="Polar residues" evidence="1">
    <location>
        <begin position="1202"/>
        <end position="1214"/>
    </location>
</feature>
<feature type="region of interest" description="Disordered" evidence="1">
    <location>
        <begin position="508"/>
        <end position="528"/>
    </location>
</feature>
<dbReference type="EMBL" id="VCGU01000007">
    <property type="protein sequence ID" value="TRY73673.1"/>
    <property type="molecule type" value="Genomic_DNA"/>
</dbReference>
<feature type="region of interest" description="Disordered" evidence="1">
    <location>
        <begin position="2886"/>
        <end position="2920"/>
    </location>
</feature>
<feature type="compositionally biased region" description="Basic and acidic residues" evidence="1">
    <location>
        <begin position="3080"/>
        <end position="3090"/>
    </location>
</feature>
<feature type="compositionally biased region" description="Low complexity" evidence="1">
    <location>
        <begin position="1546"/>
        <end position="1563"/>
    </location>
</feature>
<feature type="compositionally biased region" description="Basic and acidic residues" evidence="1">
    <location>
        <begin position="907"/>
        <end position="925"/>
    </location>
</feature>
<feature type="region of interest" description="Disordered" evidence="1">
    <location>
        <begin position="269"/>
        <end position="289"/>
    </location>
</feature>
<feature type="compositionally biased region" description="Basic and acidic residues" evidence="1">
    <location>
        <begin position="940"/>
        <end position="958"/>
    </location>
</feature>
<proteinExistence type="predicted"/>
<name>A0A553P7L7_TIGCA</name>
<feature type="region of interest" description="Disordered" evidence="1">
    <location>
        <begin position="2012"/>
        <end position="2034"/>
    </location>
</feature>
<accession>A0A553P7L7</accession>
<keyword evidence="4" id="KW-1185">Reference proteome</keyword>
<gene>
    <name evidence="3" type="ORF">TCAL_11087</name>
</gene>
<feature type="region of interest" description="Disordered" evidence="1">
    <location>
        <begin position="1948"/>
        <end position="1976"/>
    </location>
</feature>
<evidence type="ECO:0000256" key="2">
    <source>
        <dbReference type="SAM" id="SignalP"/>
    </source>
</evidence>
<feature type="region of interest" description="Disordered" evidence="1">
    <location>
        <begin position="1542"/>
        <end position="1569"/>
    </location>
</feature>
<feature type="region of interest" description="Disordered" evidence="1">
    <location>
        <begin position="176"/>
        <end position="202"/>
    </location>
</feature>
<feature type="compositionally biased region" description="Polar residues" evidence="1">
    <location>
        <begin position="1050"/>
        <end position="1063"/>
    </location>
</feature>
<feature type="compositionally biased region" description="Basic and acidic residues" evidence="1">
    <location>
        <begin position="2994"/>
        <end position="3005"/>
    </location>
</feature>
<feature type="compositionally biased region" description="Pro residues" evidence="1">
    <location>
        <begin position="2857"/>
        <end position="2866"/>
    </location>
</feature>
<feature type="region of interest" description="Disordered" evidence="1">
    <location>
        <begin position="3056"/>
        <end position="3100"/>
    </location>
</feature>
<evidence type="ECO:0000313" key="4">
    <source>
        <dbReference type="Proteomes" id="UP000318571"/>
    </source>
</evidence>
<feature type="region of interest" description="Disordered" evidence="1">
    <location>
        <begin position="1865"/>
        <end position="1891"/>
    </location>
</feature>
<feature type="region of interest" description="Disordered" evidence="1">
    <location>
        <begin position="2679"/>
        <end position="2868"/>
    </location>
</feature>
<feature type="compositionally biased region" description="Acidic residues" evidence="1">
    <location>
        <begin position="2975"/>
        <end position="2984"/>
    </location>
</feature>
<keyword evidence="2" id="KW-0732">Signal</keyword>
<organism evidence="3 4">
    <name type="scientific">Tigriopus californicus</name>
    <name type="common">Marine copepod</name>
    <dbReference type="NCBI Taxonomy" id="6832"/>
    <lineage>
        <taxon>Eukaryota</taxon>
        <taxon>Metazoa</taxon>
        <taxon>Ecdysozoa</taxon>
        <taxon>Arthropoda</taxon>
        <taxon>Crustacea</taxon>
        <taxon>Multicrustacea</taxon>
        <taxon>Hexanauplia</taxon>
        <taxon>Copepoda</taxon>
        <taxon>Harpacticoida</taxon>
        <taxon>Harpacticidae</taxon>
        <taxon>Tigriopus</taxon>
    </lineage>
</organism>
<feature type="compositionally biased region" description="Basic and acidic residues" evidence="1">
    <location>
        <begin position="2719"/>
        <end position="2737"/>
    </location>
</feature>
<dbReference type="OMA" id="GQTGSNH"/>
<feature type="compositionally biased region" description="Polar residues" evidence="1">
    <location>
        <begin position="1784"/>
        <end position="1803"/>
    </location>
</feature>
<feature type="compositionally biased region" description="Basic and acidic residues" evidence="1">
    <location>
        <begin position="2909"/>
        <end position="2920"/>
    </location>
</feature>
<feature type="compositionally biased region" description="Pro residues" evidence="1">
    <location>
        <begin position="2798"/>
        <end position="2811"/>
    </location>
</feature>
<feature type="compositionally biased region" description="Basic and acidic residues" evidence="1">
    <location>
        <begin position="801"/>
        <end position="818"/>
    </location>
</feature>
<feature type="compositionally biased region" description="Low complexity" evidence="1">
    <location>
        <begin position="509"/>
        <end position="524"/>
    </location>
</feature>
<feature type="region of interest" description="Disordered" evidence="1">
    <location>
        <begin position="1778"/>
        <end position="1804"/>
    </location>
</feature>
<evidence type="ECO:0000256" key="1">
    <source>
        <dbReference type="SAM" id="MobiDB-lite"/>
    </source>
</evidence>
<feature type="signal peptide" evidence="2">
    <location>
        <begin position="1"/>
        <end position="28"/>
    </location>
</feature>
<feature type="compositionally biased region" description="Basic and acidic residues" evidence="1">
    <location>
        <begin position="187"/>
        <end position="199"/>
    </location>
</feature>
<feature type="compositionally biased region" description="Basic and acidic residues" evidence="1">
    <location>
        <begin position="874"/>
        <end position="892"/>
    </location>
</feature>